<proteinExistence type="predicted"/>
<sequence length="279" mass="32191">MDKAIIFGMFDFVGFHVGKNLLNKGIEVNGVHIDEVDNVDFLDEKRLEVGRNANFLEKSLFELENCPREDMSNTRLIFSIYDLFMLKKEQILQSEEVTKAIIQYIEDNNKHANIVFILPIQMLTRTFRGKEIEGLLSRINGLVKNTQILYLPAIYGPWQPLTFLFQKAIVSKYKTTDITHEEREWINDVIFVDDAIESILEIIETGKPGSYLIESGSDDQWFRCASFLKIEENQARLSNLSSIQGDLPVLKVTVRKVTPISDSILAQMDHVKRLYDNRL</sequence>
<accession>A0A6H1P0M4</accession>
<evidence type="ECO:0000313" key="1">
    <source>
        <dbReference type="EMBL" id="QIZ07109.1"/>
    </source>
</evidence>
<gene>
    <name evidence="1" type="ORF">HFZ78_10645</name>
</gene>
<name>A0A6H1P0M4_PRIMG</name>
<evidence type="ECO:0008006" key="3">
    <source>
        <dbReference type="Google" id="ProtNLM"/>
    </source>
</evidence>
<dbReference type="InterPro" id="IPR036291">
    <property type="entry name" value="NAD(P)-bd_dom_sf"/>
</dbReference>
<dbReference type="AlphaFoldDB" id="A0A6H1P0M4"/>
<organism evidence="1 2">
    <name type="scientific">Priestia megaterium</name>
    <name type="common">Bacillus megaterium</name>
    <dbReference type="NCBI Taxonomy" id="1404"/>
    <lineage>
        <taxon>Bacteria</taxon>
        <taxon>Bacillati</taxon>
        <taxon>Bacillota</taxon>
        <taxon>Bacilli</taxon>
        <taxon>Bacillales</taxon>
        <taxon>Bacillaceae</taxon>
        <taxon>Priestia</taxon>
    </lineage>
</organism>
<dbReference type="Proteomes" id="UP000501868">
    <property type="component" value="Chromosome"/>
</dbReference>
<dbReference type="SUPFAM" id="SSF51735">
    <property type="entry name" value="NAD(P)-binding Rossmann-fold domains"/>
    <property type="match status" value="1"/>
</dbReference>
<evidence type="ECO:0000313" key="2">
    <source>
        <dbReference type="Proteomes" id="UP000501868"/>
    </source>
</evidence>
<reference evidence="1 2" key="2">
    <citation type="submission" date="2020-04" db="EMBL/GenBank/DDBJ databases">
        <authorList>
            <person name="Fomenkov A."/>
            <person name="Anton B.P."/>
            <person name="Roberts R.J."/>
        </authorList>
    </citation>
    <scope>NUCLEOTIDE SEQUENCE [LARGE SCALE GENOMIC DNA]</scope>
    <source>
        <strain evidence="1 2">S2</strain>
    </source>
</reference>
<reference evidence="1 2" key="1">
    <citation type="submission" date="2020-04" db="EMBL/GenBank/DDBJ databases">
        <title>Genome-Wide Identification of 5-Methylcytosine Sites in Bacterial Genomes By High-Throughput Sequencing of MspJI Restriction Fragments.</title>
        <authorList>
            <person name="Wu V."/>
        </authorList>
    </citation>
    <scope>NUCLEOTIDE SEQUENCE [LARGE SCALE GENOMIC DNA]</scope>
    <source>
        <strain evidence="1 2">S2</strain>
    </source>
</reference>
<dbReference type="EMBL" id="CP051128">
    <property type="protein sequence ID" value="QIZ07109.1"/>
    <property type="molecule type" value="Genomic_DNA"/>
</dbReference>
<protein>
    <recommendedName>
        <fullName evidence="3">UDP-glucose 4-epimerase</fullName>
    </recommendedName>
</protein>